<keyword evidence="6 8" id="KW-0472">Membrane</keyword>
<evidence type="ECO:0000256" key="2">
    <source>
        <dbReference type="ARBA" id="ARBA00022448"/>
    </source>
</evidence>
<evidence type="ECO:0000256" key="6">
    <source>
        <dbReference type="ARBA" id="ARBA00023136"/>
    </source>
</evidence>
<evidence type="ECO:0000256" key="5">
    <source>
        <dbReference type="ARBA" id="ARBA00022989"/>
    </source>
</evidence>
<evidence type="ECO:0000256" key="7">
    <source>
        <dbReference type="ARBA" id="ARBA00023251"/>
    </source>
</evidence>
<feature type="domain" description="Major facilitator superfamily (MFS) profile" evidence="9">
    <location>
        <begin position="35"/>
        <end position="483"/>
    </location>
</feature>
<evidence type="ECO:0000256" key="8">
    <source>
        <dbReference type="SAM" id="Phobius"/>
    </source>
</evidence>
<feature type="transmembrane region" description="Helical" evidence="8">
    <location>
        <begin position="290"/>
        <end position="315"/>
    </location>
</feature>
<evidence type="ECO:0000313" key="10">
    <source>
        <dbReference type="EMBL" id="ATY72541.1"/>
    </source>
</evidence>
<comment type="subcellular location">
    <subcellularLocation>
        <location evidence="1">Cell membrane</location>
        <topology evidence="1">Multi-pass membrane protein</topology>
    </subcellularLocation>
</comment>
<feature type="transmembrane region" description="Helical" evidence="8">
    <location>
        <begin position="222"/>
        <end position="242"/>
    </location>
</feature>
<dbReference type="InterPro" id="IPR020846">
    <property type="entry name" value="MFS_dom"/>
</dbReference>
<dbReference type="EMBL" id="KY427327">
    <property type="protein sequence ID" value="ATY72541.1"/>
    <property type="molecule type" value="Genomic_DNA"/>
</dbReference>
<dbReference type="Gene3D" id="1.20.1250.20">
    <property type="entry name" value="MFS general substrate transporter like domains"/>
    <property type="match status" value="1"/>
</dbReference>
<keyword evidence="7" id="KW-0046">Antibiotic resistance</keyword>
<dbReference type="Pfam" id="PF07690">
    <property type="entry name" value="MFS_1"/>
    <property type="match status" value="1"/>
</dbReference>
<feature type="transmembrane region" description="Helical" evidence="8">
    <location>
        <begin position="163"/>
        <end position="182"/>
    </location>
</feature>
<dbReference type="SUPFAM" id="SSF103473">
    <property type="entry name" value="MFS general substrate transporter"/>
    <property type="match status" value="1"/>
</dbReference>
<name>A0A2H4T9E9_STRTU</name>
<reference evidence="10" key="1">
    <citation type="journal article" date="2017" name="ACS Chem. Biol.">
        <title>Diisonitrile Natural Product SF2768 Functions As a Chalkophore That Mediates Copper Acquisition in Streptomyces thioluteus.</title>
        <authorList>
            <person name="Wang L."/>
            <person name="Zhu M."/>
            <person name="Zhang Q."/>
            <person name="Zhang X."/>
            <person name="Yang P."/>
            <person name="Liu Z."/>
            <person name="Deng Y."/>
            <person name="Zhu Y."/>
            <person name="Huang X."/>
            <person name="Han L."/>
            <person name="Li S."/>
            <person name="He J."/>
        </authorList>
    </citation>
    <scope>NUCLEOTIDE SEQUENCE</scope>
    <source>
        <strain evidence="10">DSM 40027</strain>
    </source>
</reference>
<sequence>MGIHYALVQWIKGEFPHMPGLQSASAPARTRLGLVLLVLATAQLVISLDFNIVYVALPSIGSGLGFSGQDLQWVVSAYVVATGGFLLLGGRATDLLGRRRVFVTASLLYAVSSLIGGLSGSAGVLVAVRAVQGIGGSLLFPATLSLINTLFEEGPSRNRALSVWGAAGAGGLCFGSLLGGVLVDAFGWPSVFVVNVPLAGALALAGRLLFPPDEPLSRRGDFDLLGALTATGGITLLVFVVVHGPEAGWGSTTILVSAALSVLLLALFAVVEKRTRDPLTPTRLFAHRGLLGAMAMTALFNATFSSVPYFLTVYFQTLRGYSAIGTGLAFLLPAVVVAVGTQAGERAVAVLGVRTMLVGGLAVGALGVLTLALAFDDHGSYLRLVPGIVLMSLGQGAAWTGMWITASAGIEPGDQGVASGMASTTMQVGGAVGLAALIAVGDVGNHGLSDGELLDGVRTAVYVIAAGICAGAVAVLALRGRPAR</sequence>
<organism evidence="10">
    <name type="scientific">Streptomyces thioluteus</name>
    <dbReference type="NCBI Taxonomy" id="66431"/>
    <lineage>
        <taxon>Bacteria</taxon>
        <taxon>Bacillati</taxon>
        <taxon>Actinomycetota</taxon>
        <taxon>Actinomycetes</taxon>
        <taxon>Kitasatosporales</taxon>
        <taxon>Streptomycetaceae</taxon>
        <taxon>Streptomyces</taxon>
    </lineage>
</organism>
<evidence type="ECO:0000256" key="3">
    <source>
        <dbReference type="ARBA" id="ARBA00022475"/>
    </source>
</evidence>
<dbReference type="CDD" id="cd17321">
    <property type="entry name" value="MFS_MMR_MDR_like"/>
    <property type="match status" value="1"/>
</dbReference>
<feature type="transmembrane region" description="Helical" evidence="8">
    <location>
        <begin position="101"/>
        <end position="128"/>
    </location>
</feature>
<dbReference type="InterPro" id="IPR036259">
    <property type="entry name" value="MFS_trans_sf"/>
</dbReference>
<keyword evidence="5 8" id="KW-1133">Transmembrane helix</keyword>
<keyword evidence="4 8" id="KW-0812">Transmembrane</keyword>
<dbReference type="PROSITE" id="PS50850">
    <property type="entry name" value="MFS"/>
    <property type="match status" value="1"/>
</dbReference>
<dbReference type="Gene3D" id="1.20.1720.10">
    <property type="entry name" value="Multidrug resistance protein D"/>
    <property type="match status" value="1"/>
</dbReference>
<keyword evidence="3" id="KW-1003">Cell membrane</keyword>
<feature type="transmembrane region" description="Helical" evidence="8">
    <location>
        <begin position="321"/>
        <end position="339"/>
    </location>
</feature>
<feature type="transmembrane region" description="Helical" evidence="8">
    <location>
        <begin position="188"/>
        <end position="210"/>
    </location>
</feature>
<feature type="transmembrane region" description="Helical" evidence="8">
    <location>
        <begin position="32"/>
        <end position="56"/>
    </location>
</feature>
<feature type="transmembrane region" description="Helical" evidence="8">
    <location>
        <begin position="460"/>
        <end position="478"/>
    </location>
</feature>
<dbReference type="PANTHER" id="PTHR42718">
    <property type="entry name" value="MAJOR FACILITATOR SUPERFAMILY MULTIDRUG TRANSPORTER MFSC"/>
    <property type="match status" value="1"/>
</dbReference>
<keyword evidence="2" id="KW-0813">Transport</keyword>
<evidence type="ECO:0000259" key="9">
    <source>
        <dbReference type="PROSITE" id="PS50850"/>
    </source>
</evidence>
<feature type="transmembrane region" description="Helical" evidence="8">
    <location>
        <begin position="71"/>
        <end position="89"/>
    </location>
</feature>
<evidence type="ECO:0000256" key="1">
    <source>
        <dbReference type="ARBA" id="ARBA00004651"/>
    </source>
</evidence>
<feature type="transmembrane region" description="Helical" evidence="8">
    <location>
        <begin position="416"/>
        <end position="440"/>
    </location>
</feature>
<feature type="transmembrane region" description="Helical" evidence="8">
    <location>
        <begin position="248"/>
        <end position="270"/>
    </location>
</feature>
<accession>A0A2H4T9E9</accession>
<feature type="transmembrane region" description="Helical" evidence="8">
    <location>
        <begin position="351"/>
        <end position="375"/>
    </location>
</feature>
<dbReference type="InterPro" id="IPR011701">
    <property type="entry name" value="MFS"/>
</dbReference>
<dbReference type="GO" id="GO:0022857">
    <property type="term" value="F:transmembrane transporter activity"/>
    <property type="evidence" value="ECO:0007669"/>
    <property type="project" value="InterPro"/>
</dbReference>
<evidence type="ECO:0000256" key="4">
    <source>
        <dbReference type="ARBA" id="ARBA00022692"/>
    </source>
</evidence>
<feature type="transmembrane region" description="Helical" evidence="8">
    <location>
        <begin position="381"/>
        <end position="404"/>
    </location>
</feature>
<dbReference type="GO" id="GO:0005886">
    <property type="term" value="C:plasma membrane"/>
    <property type="evidence" value="ECO:0007669"/>
    <property type="project" value="UniProtKB-SubCell"/>
</dbReference>
<proteinExistence type="predicted"/>
<dbReference type="GO" id="GO:0046677">
    <property type="term" value="P:response to antibiotic"/>
    <property type="evidence" value="ECO:0007669"/>
    <property type="project" value="UniProtKB-KW"/>
</dbReference>
<protein>
    <submittedName>
        <fullName evidence="10">MFS transporter</fullName>
    </submittedName>
</protein>
<dbReference type="PANTHER" id="PTHR42718:SF46">
    <property type="entry name" value="BLR6921 PROTEIN"/>
    <property type="match status" value="1"/>
</dbReference>
<dbReference type="AlphaFoldDB" id="A0A2H4T9E9"/>
<feature type="transmembrane region" description="Helical" evidence="8">
    <location>
        <begin position="134"/>
        <end position="151"/>
    </location>
</feature>